<protein>
    <submittedName>
        <fullName evidence="1">Unannotated protein</fullName>
    </submittedName>
</protein>
<sequence length="342" mass="38657">MSQSMNSNDGYSARYDEALLFVANAHRQQFRKQAPGEPRIPYTSHLLDASSLVWIGGGDEDQAIAALLHDLVEHAYYAGMEEDIRVGFGDRVLNMVLGCSDVQPGANREPDDWEERVASYLKHLETTDTDTLVVTWADKTSNARYLVNDLEGGRDVFALFDPNPQRTINFYRDLADLYRRRMGDTREVRYLDSLIVKMQEFFDASKYWSNYLSTSLRFGDFHLSQTPEGTVGEFPFAAPVFVLTAANPMSVVLPDEENALRNSLLVTQLTRDGLQFMECVGRADDWQEAGFLLHGDVTEDQARHYGRSHGQKAIYRIDEKAISVIDCVSGFRTDAGWVIEKA</sequence>
<dbReference type="Gene3D" id="1.10.3210.10">
    <property type="entry name" value="Hypothetical protein af1432"/>
    <property type="match status" value="1"/>
</dbReference>
<dbReference type="Pfam" id="PF11697">
    <property type="entry name" value="DUF3293"/>
    <property type="match status" value="1"/>
</dbReference>
<dbReference type="InterPro" id="IPR052194">
    <property type="entry name" value="MESH1"/>
</dbReference>
<dbReference type="PANTHER" id="PTHR46246">
    <property type="entry name" value="GUANOSINE-3',5'-BIS(DIPHOSPHATE) 3'-PYROPHOSPHOHYDROLASE MESH1"/>
    <property type="match status" value="1"/>
</dbReference>
<dbReference type="EMBL" id="CAEZVF010000176">
    <property type="protein sequence ID" value="CAB4627373.1"/>
    <property type="molecule type" value="Genomic_DNA"/>
</dbReference>
<dbReference type="SUPFAM" id="SSF109604">
    <property type="entry name" value="HD-domain/PDEase-like"/>
    <property type="match status" value="1"/>
</dbReference>
<dbReference type="InterPro" id="IPR021710">
    <property type="entry name" value="DUF3293"/>
</dbReference>
<dbReference type="Pfam" id="PF13328">
    <property type="entry name" value="HD_4"/>
    <property type="match status" value="1"/>
</dbReference>
<dbReference type="PANTHER" id="PTHR46246:SF1">
    <property type="entry name" value="GUANOSINE-3',5'-BIS(DIPHOSPHATE) 3'-PYROPHOSPHOHYDROLASE MESH1"/>
    <property type="match status" value="1"/>
</dbReference>
<gene>
    <name evidence="1" type="ORF">UFOPK1939_01017</name>
</gene>
<name>A0A6J6IST0_9ZZZZ</name>
<proteinExistence type="predicted"/>
<dbReference type="AlphaFoldDB" id="A0A6J6IST0"/>
<accession>A0A6J6IST0</accession>
<evidence type="ECO:0000313" key="1">
    <source>
        <dbReference type="EMBL" id="CAB4627373.1"/>
    </source>
</evidence>
<reference evidence="1" key="1">
    <citation type="submission" date="2020-05" db="EMBL/GenBank/DDBJ databases">
        <authorList>
            <person name="Chiriac C."/>
            <person name="Salcher M."/>
            <person name="Ghai R."/>
            <person name="Kavagutti S V."/>
        </authorList>
    </citation>
    <scope>NUCLEOTIDE SEQUENCE</scope>
</reference>
<dbReference type="GO" id="GO:0008893">
    <property type="term" value="F:guanosine-3',5'-bis(diphosphate) 3'-diphosphatase activity"/>
    <property type="evidence" value="ECO:0007669"/>
    <property type="project" value="TreeGrafter"/>
</dbReference>
<organism evidence="1">
    <name type="scientific">freshwater metagenome</name>
    <dbReference type="NCBI Taxonomy" id="449393"/>
    <lineage>
        <taxon>unclassified sequences</taxon>
        <taxon>metagenomes</taxon>
        <taxon>ecological metagenomes</taxon>
    </lineage>
</organism>